<keyword evidence="3" id="KW-0614">Plasmid</keyword>
<dbReference type="OrthoDB" id="328493at2157"/>
<dbReference type="AlphaFoldDB" id="A0A220SWT3"/>
<geneLocation type="plasmid" evidence="3">
    <name>pR1SE2</name>
</geneLocation>
<protein>
    <recommendedName>
        <fullName evidence="2">DUF8115 domain-containing protein</fullName>
    </recommendedName>
</protein>
<dbReference type="Pfam" id="PF26424">
    <property type="entry name" value="DUF8115"/>
    <property type="match status" value="1"/>
</dbReference>
<proteinExistence type="predicted"/>
<organism evidence="3">
    <name type="scientific">Halorubrum lacusprofundi</name>
    <dbReference type="NCBI Taxonomy" id="2247"/>
    <lineage>
        <taxon>Archaea</taxon>
        <taxon>Methanobacteriati</taxon>
        <taxon>Methanobacteriota</taxon>
        <taxon>Stenosarchaea group</taxon>
        <taxon>Halobacteria</taxon>
        <taxon>Halobacteriales</taxon>
        <taxon>Haloferacaceae</taxon>
        <taxon>Halorubrum</taxon>
    </lineage>
</organism>
<dbReference type="InterPro" id="IPR058428">
    <property type="entry name" value="DUF8115"/>
</dbReference>
<evidence type="ECO:0000313" key="3">
    <source>
        <dbReference type="EMBL" id="ASK38185.1"/>
    </source>
</evidence>
<dbReference type="EMBL" id="KX906370">
    <property type="protein sequence ID" value="ASK38185.1"/>
    <property type="molecule type" value="Genomic_DNA"/>
</dbReference>
<evidence type="ECO:0000259" key="2">
    <source>
        <dbReference type="Pfam" id="PF26424"/>
    </source>
</evidence>
<feature type="compositionally biased region" description="Basic and acidic residues" evidence="1">
    <location>
        <begin position="43"/>
        <end position="52"/>
    </location>
</feature>
<name>A0A220SWT3_9EURY</name>
<sequence>MSDDGPSMEELQAESTFGDRDDPNAASPYAEQEEDDPDDDSIREDLIDRIGDKVSGPENRSIGCRDPMFAAYLDHLADDENDERMAAVASSLAAELDIEAPEDPQKADVIRMLLRLGLRAGDSEEYERLVDARGEQAKRSM</sequence>
<dbReference type="RefSeq" id="WP_143420271.1">
    <property type="nucleotide sequence ID" value="NZ_JAXGGM010000006.1"/>
</dbReference>
<feature type="region of interest" description="Disordered" evidence="1">
    <location>
        <begin position="1"/>
        <end position="64"/>
    </location>
</feature>
<accession>A0A220SWT3</accession>
<feature type="domain" description="DUF8115" evidence="2">
    <location>
        <begin position="1"/>
        <end position="139"/>
    </location>
</feature>
<feature type="compositionally biased region" description="Acidic residues" evidence="1">
    <location>
        <begin position="31"/>
        <end position="42"/>
    </location>
</feature>
<evidence type="ECO:0000256" key="1">
    <source>
        <dbReference type="SAM" id="MobiDB-lite"/>
    </source>
</evidence>
<reference evidence="3" key="1">
    <citation type="submission" date="2016-09" db="EMBL/GenBank/DDBJ databases">
        <title>A plasmid goes viral.</title>
        <authorList>
            <person name="Erdmann S."/>
            <person name="Tschitschko B."/>
            <person name="Cavicchioli R."/>
        </authorList>
    </citation>
    <scope>NUCLEOTIDE SEQUENCE</scope>
    <source>
        <strain evidence="3">HLS1</strain>
        <plasmid evidence="3">pR1SE2</plasmid>
    </source>
</reference>